<dbReference type="GeneID" id="27353606"/>
<organism evidence="1 2">
    <name type="scientific">Exophiala oligosperma</name>
    <dbReference type="NCBI Taxonomy" id="215243"/>
    <lineage>
        <taxon>Eukaryota</taxon>
        <taxon>Fungi</taxon>
        <taxon>Dikarya</taxon>
        <taxon>Ascomycota</taxon>
        <taxon>Pezizomycotina</taxon>
        <taxon>Eurotiomycetes</taxon>
        <taxon>Chaetothyriomycetidae</taxon>
        <taxon>Chaetothyriales</taxon>
        <taxon>Herpotrichiellaceae</taxon>
        <taxon>Exophiala</taxon>
    </lineage>
</organism>
<evidence type="ECO:0000313" key="2">
    <source>
        <dbReference type="Proteomes" id="UP000053342"/>
    </source>
</evidence>
<reference evidence="1 2" key="1">
    <citation type="submission" date="2015-01" db="EMBL/GenBank/DDBJ databases">
        <title>The Genome Sequence of Exophiala oligosperma CBS72588.</title>
        <authorList>
            <consortium name="The Broad Institute Genomics Platform"/>
            <person name="Cuomo C."/>
            <person name="de Hoog S."/>
            <person name="Gorbushina A."/>
            <person name="Stielow B."/>
            <person name="Teixiera M."/>
            <person name="Abouelleil A."/>
            <person name="Chapman S.B."/>
            <person name="Priest M."/>
            <person name="Young S.K."/>
            <person name="Wortman J."/>
            <person name="Nusbaum C."/>
            <person name="Birren B."/>
        </authorList>
    </citation>
    <scope>NUCLEOTIDE SEQUENCE [LARGE SCALE GENOMIC DNA]</scope>
    <source>
        <strain evidence="1 2">CBS 72588</strain>
    </source>
</reference>
<name>A0A0D2B105_9EURO</name>
<keyword evidence="2" id="KW-1185">Reference proteome</keyword>
<protein>
    <submittedName>
        <fullName evidence="1">Uncharacterized protein</fullName>
    </submittedName>
</protein>
<dbReference type="AlphaFoldDB" id="A0A0D2B105"/>
<proteinExistence type="predicted"/>
<dbReference type="Proteomes" id="UP000053342">
    <property type="component" value="Unassembled WGS sequence"/>
</dbReference>
<dbReference type="RefSeq" id="XP_016266037.1">
    <property type="nucleotide sequence ID" value="XM_016402140.1"/>
</dbReference>
<gene>
    <name evidence="1" type="ORF">PV06_01532</name>
</gene>
<dbReference type="EMBL" id="KN847333">
    <property type="protein sequence ID" value="KIW45821.1"/>
    <property type="molecule type" value="Genomic_DNA"/>
</dbReference>
<accession>A0A0D2B105</accession>
<dbReference type="HOGENOM" id="CLU_2223288_0_0_1"/>
<evidence type="ECO:0000313" key="1">
    <source>
        <dbReference type="EMBL" id="KIW45821.1"/>
    </source>
</evidence>
<dbReference type="VEuPathDB" id="FungiDB:PV06_01532"/>
<sequence length="106" mass="11819">MGKISGPNCFTPTPNMDDLDVRDFAMEGAHRISLQLTDRTCIGSYSYPSCLFFPTNLLTNANWVPLVPQYVYRASRNKMTYASVSGCDPNLSNGVQNTRCMHGMMN</sequence>